<dbReference type="InterPro" id="IPR002130">
    <property type="entry name" value="Cyclophilin-type_PPIase_dom"/>
</dbReference>
<keyword evidence="3" id="KW-0413">Isomerase</keyword>
<dbReference type="GO" id="GO:0003755">
    <property type="term" value="F:peptidyl-prolyl cis-trans isomerase activity"/>
    <property type="evidence" value="ECO:0007669"/>
    <property type="project" value="UniProtKB-KW"/>
</dbReference>
<dbReference type="EMBL" id="CAEZTR010000166">
    <property type="protein sequence ID" value="CAB4590598.1"/>
    <property type="molecule type" value="Genomic_DNA"/>
</dbReference>
<dbReference type="GO" id="GO:0006457">
    <property type="term" value="P:protein folding"/>
    <property type="evidence" value="ECO:0007669"/>
    <property type="project" value="InterPro"/>
</dbReference>
<dbReference type="InterPro" id="IPR044666">
    <property type="entry name" value="Cyclophilin_A-like"/>
</dbReference>
<accession>A0A6J6G0Z6</accession>
<evidence type="ECO:0000313" key="5">
    <source>
        <dbReference type="EMBL" id="CAB4590598.1"/>
    </source>
</evidence>
<dbReference type="CDD" id="cd00317">
    <property type="entry name" value="cyclophilin"/>
    <property type="match status" value="1"/>
</dbReference>
<dbReference type="PROSITE" id="PS00170">
    <property type="entry name" value="CSA_PPIASE_1"/>
    <property type="match status" value="1"/>
</dbReference>
<evidence type="ECO:0000256" key="3">
    <source>
        <dbReference type="ARBA" id="ARBA00023235"/>
    </source>
</evidence>
<organism evidence="5">
    <name type="scientific">freshwater metagenome</name>
    <dbReference type="NCBI Taxonomy" id="449393"/>
    <lineage>
        <taxon>unclassified sequences</taxon>
        <taxon>metagenomes</taxon>
        <taxon>ecological metagenomes</taxon>
    </lineage>
</organism>
<feature type="domain" description="PPIase cyclophilin-type" evidence="4">
    <location>
        <begin position="27"/>
        <end position="164"/>
    </location>
</feature>
<dbReference type="Gene3D" id="2.40.100.10">
    <property type="entry name" value="Cyclophilin-like"/>
    <property type="match status" value="1"/>
</dbReference>
<evidence type="ECO:0000256" key="1">
    <source>
        <dbReference type="ARBA" id="ARBA00013194"/>
    </source>
</evidence>
<dbReference type="InterPro" id="IPR029000">
    <property type="entry name" value="Cyclophilin-like_dom_sf"/>
</dbReference>
<dbReference type="EC" id="5.2.1.8" evidence="1"/>
<dbReference type="SUPFAM" id="SSF50891">
    <property type="entry name" value="Cyclophilin-like"/>
    <property type="match status" value="1"/>
</dbReference>
<dbReference type="PROSITE" id="PS50072">
    <property type="entry name" value="CSA_PPIASE_2"/>
    <property type="match status" value="1"/>
</dbReference>
<proteinExistence type="predicted"/>
<dbReference type="PRINTS" id="PR00153">
    <property type="entry name" value="CSAPPISMRASE"/>
</dbReference>
<dbReference type="PANTHER" id="PTHR45625">
    <property type="entry name" value="PEPTIDYL-PROLYL CIS-TRANS ISOMERASE-RELATED"/>
    <property type="match status" value="1"/>
</dbReference>
<evidence type="ECO:0000256" key="2">
    <source>
        <dbReference type="ARBA" id="ARBA00023110"/>
    </source>
</evidence>
<keyword evidence="2" id="KW-0697">Rotamase</keyword>
<protein>
    <recommendedName>
        <fullName evidence="1">peptidylprolyl isomerase</fullName>
        <ecNumber evidence="1">5.2.1.8</ecNumber>
    </recommendedName>
</protein>
<reference evidence="5" key="1">
    <citation type="submission" date="2020-05" db="EMBL/GenBank/DDBJ databases">
        <authorList>
            <person name="Chiriac C."/>
            <person name="Salcher M."/>
            <person name="Ghai R."/>
            <person name="Kavagutti S V."/>
        </authorList>
    </citation>
    <scope>NUCLEOTIDE SEQUENCE</scope>
</reference>
<evidence type="ECO:0000259" key="4">
    <source>
        <dbReference type="PROSITE" id="PS50072"/>
    </source>
</evidence>
<sequence length="164" mass="17285">MCHDEAMASAPEFTIDTSTIYRVTIATPKGDIVMDLDPRIAPNTVNNFVTLARGGFYDGLTFHRVVPGFVIQGGCPSGTGTGGPGYKFADEPVQGNYRDGAVAMANSGPDTNGSQFFICLGDQLGLPKQYNLFGTTVAGLDVVKNISVGDVMTSVSIEELPIES</sequence>
<dbReference type="Pfam" id="PF00160">
    <property type="entry name" value="Pro_isomerase"/>
    <property type="match status" value="1"/>
</dbReference>
<dbReference type="AlphaFoldDB" id="A0A6J6G0Z6"/>
<dbReference type="InterPro" id="IPR020892">
    <property type="entry name" value="Cyclophilin-type_PPIase_CS"/>
</dbReference>
<gene>
    <name evidence="5" type="ORF">UFOPK1711_01801</name>
</gene>
<name>A0A6J6G0Z6_9ZZZZ</name>
<dbReference type="PANTHER" id="PTHR45625:SF4">
    <property type="entry name" value="PEPTIDYLPROLYL ISOMERASE DOMAIN AND WD REPEAT-CONTAINING PROTEIN 1"/>
    <property type="match status" value="1"/>
</dbReference>